<dbReference type="Proteomes" id="UP000244905">
    <property type="component" value="Unassembled WGS sequence"/>
</dbReference>
<comment type="caution">
    <text evidence="3">The sequence shown here is derived from an EMBL/GenBank/DDBJ whole genome shotgun (WGS) entry which is preliminary data.</text>
</comment>
<reference evidence="4" key="1">
    <citation type="submission" date="2018-02" db="EMBL/GenBank/DDBJ databases">
        <authorList>
            <person name="Clavel T."/>
            <person name="Strowig T."/>
        </authorList>
    </citation>
    <scope>NUCLEOTIDE SEQUENCE [LARGE SCALE GENOMIC DNA]</scope>
    <source>
        <strain evidence="4">DSM 103720</strain>
    </source>
</reference>
<sequence length="322" mass="35407">MKMTNLRCILLSLSAVVGASFVSAQTVEHIKYGDFSNWVTRHIHESAVIGGHDKTIYEIGPTQTIEGNKPYSNLGGSPWATSNVYAKVSGVVKTSNAVYPADRSAKNKCAKLCTQIEKVKVLGLINMDVMVAGSMFLGKMFEPVTSTKNPYSKMEMGIPFSKQPKSLVFDYKVDMPNVNYRVKSTGFSSKKQLPGHDNAVVFVFLQRRWEDSDGNIHAKRVATGGEHFSKTASWTNGHRLQLTYGDLSSKGPVPDYLQLRSGDDRYYARNSKGKMVPVTEEGWDSADSTPTHIIVMFSAGSGEPYVGTEGLTLYVDNVGFGY</sequence>
<dbReference type="AlphaFoldDB" id="A0A2V1INE8"/>
<evidence type="ECO:0000313" key="4">
    <source>
        <dbReference type="Proteomes" id="UP000244905"/>
    </source>
</evidence>
<name>A0A2V1INE8_9BACT</name>
<dbReference type="GO" id="GO:0016798">
    <property type="term" value="F:hydrolase activity, acting on glycosyl bonds"/>
    <property type="evidence" value="ECO:0007669"/>
    <property type="project" value="UniProtKB-KW"/>
</dbReference>
<evidence type="ECO:0000313" key="3">
    <source>
        <dbReference type="EMBL" id="PWB03636.1"/>
    </source>
</evidence>
<proteinExistence type="predicted"/>
<keyword evidence="1" id="KW-0732">Signal</keyword>
<feature type="signal peptide" evidence="1">
    <location>
        <begin position="1"/>
        <end position="24"/>
    </location>
</feature>
<dbReference type="Gene3D" id="2.60.120.890">
    <property type="entry name" value="BT2081, beta-jelly-roll domain"/>
    <property type="match status" value="1"/>
</dbReference>
<evidence type="ECO:0000259" key="2">
    <source>
        <dbReference type="Pfam" id="PF13201"/>
    </source>
</evidence>
<keyword evidence="3" id="KW-0119">Carbohydrate metabolism</keyword>
<protein>
    <submittedName>
        <fullName evidence="3">Glycoside hydrolase xylanase</fullName>
    </submittedName>
</protein>
<dbReference type="EMBL" id="PUEC01000004">
    <property type="protein sequence ID" value="PWB03636.1"/>
    <property type="molecule type" value="Genomic_DNA"/>
</dbReference>
<organism evidence="3 4">
    <name type="scientific">Duncaniella muris</name>
    <dbReference type="NCBI Taxonomy" id="2094150"/>
    <lineage>
        <taxon>Bacteria</taxon>
        <taxon>Pseudomonadati</taxon>
        <taxon>Bacteroidota</taxon>
        <taxon>Bacteroidia</taxon>
        <taxon>Bacteroidales</taxon>
        <taxon>Muribaculaceae</taxon>
        <taxon>Duncaniella</taxon>
    </lineage>
</organism>
<keyword evidence="3" id="KW-0624">Polysaccharide degradation</keyword>
<feature type="chain" id="PRO_5016019960" evidence="1">
    <location>
        <begin position="25"/>
        <end position="322"/>
    </location>
</feature>
<keyword evidence="3" id="KW-0326">Glycosidase</keyword>
<dbReference type="Pfam" id="PF13201">
    <property type="entry name" value="PCMD"/>
    <property type="match status" value="1"/>
</dbReference>
<dbReference type="GO" id="GO:0045493">
    <property type="term" value="P:xylan catabolic process"/>
    <property type="evidence" value="ECO:0007669"/>
    <property type="project" value="UniProtKB-KW"/>
</dbReference>
<dbReference type="InterPro" id="IPR025112">
    <property type="entry name" value="PCMD"/>
</dbReference>
<keyword evidence="3" id="KW-0378">Hydrolase</keyword>
<dbReference type="InterPro" id="IPR038653">
    <property type="entry name" value="Put_CMD_sf"/>
</dbReference>
<gene>
    <name evidence="3" type="ORF">C5O23_02690</name>
</gene>
<accession>A0A2V1INE8</accession>
<keyword evidence="4" id="KW-1185">Reference proteome</keyword>
<feature type="domain" description="Putative carbohydrate metabolism" evidence="2">
    <location>
        <begin position="77"/>
        <end position="207"/>
    </location>
</feature>
<evidence type="ECO:0000256" key="1">
    <source>
        <dbReference type="SAM" id="SignalP"/>
    </source>
</evidence>
<keyword evidence="3" id="KW-0858">Xylan degradation</keyword>